<keyword evidence="5 7" id="KW-1133">Transmembrane helix</keyword>
<evidence type="ECO:0000256" key="6">
    <source>
        <dbReference type="ARBA" id="ARBA00023136"/>
    </source>
</evidence>
<keyword evidence="10" id="KW-1185">Reference proteome</keyword>
<dbReference type="GeneID" id="92051402"/>
<dbReference type="PANTHER" id="PTHR43394">
    <property type="entry name" value="ATP-DEPENDENT PERMEASE MDL1, MITOCHONDRIAL"/>
    <property type="match status" value="1"/>
</dbReference>
<sequence>MDSDDKVKRILDRQVHGLAPDPFAKKSLYSYSTPRDKVIIVISFICAILGGVLNPLISVIYGQTVGTLGTHHQTRAGSPDSGPDPGAADARRQLLRFTLYWVYLAAAIFVLIYAATVGFYYVGERVARALRNAYLRSVVRQNMAFFDAHAPGAVASRIMSDMTHVQEGITSRLAIALTALATFSSAFVVALVVHWRIALVVSPAYVLMALFGSLSGARVVQYHREAKVASEKASGLAHETISSIRQVYALGIQHRLAAKYDGFLKEAGRPSRKALYLLGLFTAWCQLLPPSVHALTFWAGSQFLVQGGASVAQISTIAIVVVMGAFGIVRIAPAAQALVATVSSASVIFREMARRSPQDPFDPSGAVIEGFKGNIELRGVSLVYPKRPDAQVMKEVSFSCPAMKTTAIVGTSGSGKSSIINLLERFYEPTSGEICERTPFKSRILVL</sequence>
<keyword evidence="6 7" id="KW-0472">Membrane</keyword>
<evidence type="ECO:0000259" key="8">
    <source>
        <dbReference type="PROSITE" id="PS50929"/>
    </source>
</evidence>
<dbReference type="InterPro" id="IPR011527">
    <property type="entry name" value="ABC1_TM_dom"/>
</dbReference>
<accession>A0ABR1VAE2</accession>
<dbReference type="SUPFAM" id="SSF52540">
    <property type="entry name" value="P-loop containing nucleoside triphosphate hydrolases"/>
    <property type="match status" value="1"/>
</dbReference>
<feature type="transmembrane region" description="Helical" evidence="7">
    <location>
        <begin position="199"/>
        <end position="220"/>
    </location>
</feature>
<evidence type="ECO:0000313" key="9">
    <source>
        <dbReference type="EMBL" id="KAK8067281.1"/>
    </source>
</evidence>
<comment type="caution">
    <text evidence="9">The sequence shown here is derived from an EMBL/GenBank/DDBJ whole genome shotgun (WGS) entry which is preliminary data.</text>
</comment>
<gene>
    <name evidence="9" type="ORF">PG997_014028</name>
</gene>
<comment type="subcellular location">
    <subcellularLocation>
        <location evidence="1">Membrane</location>
        <topology evidence="1">Multi-pass membrane protein</topology>
    </subcellularLocation>
</comment>
<proteinExistence type="predicted"/>
<dbReference type="Gene3D" id="1.20.1560.10">
    <property type="entry name" value="ABC transporter type 1, transmembrane domain"/>
    <property type="match status" value="1"/>
</dbReference>
<feature type="domain" description="ABC transmembrane type-1" evidence="8">
    <location>
        <begin position="41"/>
        <end position="340"/>
    </location>
</feature>
<organism evidence="9 10">
    <name type="scientific">Apiospora hydei</name>
    <dbReference type="NCBI Taxonomy" id="1337664"/>
    <lineage>
        <taxon>Eukaryota</taxon>
        <taxon>Fungi</taxon>
        <taxon>Dikarya</taxon>
        <taxon>Ascomycota</taxon>
        <taxon>Pezizomycotina</taxon>
        <taxon>Sordariomycetes</taxon>
        <taxon>Xylariomycetidae</taxon>
        <taxon>Amphisphaeriales</taxon>
        <taxon>Apiosporaceae</taxon>
        <taxon>Apiospora</taxon>
    </lineage>
</organism>
<evidence type="ECO:0000313" key="10">
    <source>
        <dbReference type="Proteomes" id="UP001433268"/>
    </source>
</evidence>
<evidence type="ECO:0000256" key="3">
    <source>
        <dbReference type="ARBA" id="ARBA00022692"/>
    </source>
</evidence>
<dbReference type="InterPro" id="IPR003439">
    <property type="entry name" value="ABC_transporter-like_ATP-bd"/>
</dbReference>
<feature type="transmembrane region" description="Helical" evidence="7">
    <location>
        <begin position="173"/>
        <end position="193"/>
    </location>
</feature>
<protein>
    <submittedName>
        <fullName evidence="9">P-loop containing nucleoside triphosphate hydrolase protein</fullName>
    </submittedName>
</protein>
<dbReference type="Pfam" id="PF00664">
    <property type="entry name" value="ABC_membrane"/>
    <property type="match status" value="1"/>
</dbReference>
<dbReference type="EMBL" id="JAQQWN010000009">
    <property type="protein sequence ID" value="KAK8067281.1"/>
    <property type="molecule type" value="Genomic_DNA"/>
</dbReference>
<dbReference type="Gene3D" id="3.40.50.300">
    <property type="entry name" value="P-loop containing nucleotide triphosphate hydrolases"/>
    <property type="match status" value="1"/>
</dbReference>
<dbReference type="Pfam" id="PF00005">
    <property type="entry name" value="ABC_tran"/>
    <property type="match status" value="1"/>
</dbReference>
<dbReference type="InterPro" id="IPR039421">
    <property type="entry name" value="Type_1_exporter"/>
</dbReference>
<keyword evidence="4" id="KW-0677">Repeat</keyword>
<evidence type="ECO:0000256" key="1">
    <source>
        <dbReference type="ARBA" id="ARBA00004141"/>
    </source>
</evidence>
<dbReference type="InterPro" id="IPR036640">
    <property type="entry name" value="ABC1_TM_sf"/>
</dbReference>
<name>A0ABR1VAE2_9PEZI</name>
<keyword evidence="2" id="KW-0813">Transport</keyword>
<dbReference type="PROSITE" id="PS50929">
    <property type="entry name" value="ABC_TM1F"/>
    <property type="match status" value="1"/>
</dbReference>
<dbReference type="InterPro" id="IPR027417">
    <property type="entry name" value="P-loop_NTPase"/>
</dbReference>
<evidence type="ECO:0000256" key="5">
    <source>
        <dbReference type="ARBA" id="ARBA00022989"/>
    </source>
</evidence>
<feature type="transmembrane region" description="Helical" evidence="7">
    <location>
        <begin position="38"/>
        <end position="61"/>
    </location>
</feature>
<evidence type="ECO:0000256" key="4">
    <source>
        <dbReference type="ARBA" id="ARBA00022737"/>
    </source>
</evidence>
<feature type="transmembrane region" description="Helical" evidence="7">
    <location>
        <begin position="274"/>
        <end position="299"/>
    </location>
</feature>
<evidence type="ECO:0000256" key="2">
    <source>
        <dbReference type="ARBA" id="ARBA00022448"/>
    </source>
</evidence>
<keyword evidence="9" id="KW-0378">Hydrolase</keyword>
<keyword evidence="3 7" id="KW-0812">Transmembrane</keyword>
<dbReference type="GO" id="GO:0016787">
    <property type="term" value="F:hydrolase activity"/>
    <property type="evidence" value="ECO:0007669"/>
    <property type="project" value="UniProtKB-KW"/>
</dbReference>
<dbReference type="RefSeq" id="XP_066664034.1">
    <property type="nucleotide sequence ID" value="XM_066818342.1"/>
</dbReference>
<feature type="transmembrane region" description="Helical" evidence="7">
    <location>
        <begin position="311"/>
        <end position="329"/>
    </location>
</feature>
<evidence type="ECO:0000256" key="7">
    <source>
        <dbReference type="SAM" id="Phobius"/>
    </source>
</evidence>
<dbReference type="Proteomes" id="UP001433268">
    <property type="component" value="Unassembled WGS sequence"/>
</dbReference>
<feature type="transmembrane region" description="Helical" evidence="7">
    <location>
        <begin position="100"/>
        <end position="122"/>
    </location>
</feature>
<reference evidence="9 10" key="1">
    <citation type="submission" date="2023-01" db="EMBL/GenBank/DDBJ databases">
        <title>Analysis of 21 Apiospora genomes using comparative genomics revels a genus with tremendous synthesis potential of carbohydrate active enzymes and secondary metabolites.</title>
        <authorList>
            <person name="Sorensen T."/>
        </authorList>
    </citation>
    <scope>NUCLEOTIDE SEQUENCE [LARGE SCALE GENOMIC DNA]</scope>
    <source>
        <strain evidence="9 10">CBS 114990</strain>
    </source>
</reference>
<dbReference type="SUPFAM" id="SSF90123">
    <property type="entry name" value="ABC transporter transmembrane region"/>
    <property type="match status" value="1"/>
</dbReference>
<dbReference type="PANTHER" id="PTHR43394:SF11">
    <property type="entry name" value="ATP-BINDING CASSETTE TRANSPORTER"/>
    <property type="match status" value="1"/>
</dbReference>
<dbReference type="CDD" id="cd18577">
    <property type="entry name" value="ABC_6TM_Pgp_ABCB1_D1_like"/>
    <property type="match status" value="1"/>
</dbReference>